<gene>
    <name evidence="1" type="ORF">GCM10009810_36670</name>
</gene>
<proteinExistence type="predicted"/>
<accession>A0ABN2L5R6</accession>
<dbReference type="InterPro" id="IPR006311">
    <property type="entry name" value="TAT_signal"/>
</dbReference>
<dbReference type="EMBL" id="BAAAPN010000105">
    <property type="protein sequence ID" value="GAA1776264.1"/>
    <property type="molecule type" value="Genomic_DNA"/>
</dbReference>
<protein>
    <submittedName>
        <fullName evidence="1">Uncharacterized protein</fullName>
    </submittedName>
</protein>
<dbReference type="RefSeq" id="WP_344069147.1">
    <property type="nucleotide sequence ID" value="NZ_BAAAPN010000105.1"/>
</dbReference>
<dbReference type="SUPFAM" id="SSF109998">
    <property type="entry name" value="Triger factor/SurA peptide-binding domain-like"/>
    <property type="match status" value="1"/>
</dbReference>
<reference evidence="1 2" key="1">
    <citation type="journal article" date="2019" name="Int. J. Syst. Evol. Microbiol.">
        <title>The Global Catalogue of Microorganisms (GCM) 10K type strain sequencing project: providing services to taxonomists for standard genome sequencing and annotation.</title>
        <authorList>
            <consortium name="The Broad Institute Genomics Platform"/>
            <consortium name="The Broad Institute Genome Sequencing Center for Infectious Disease"/>
            <person name="Wu L."/>
            <person name="Ma J."/>
        </authorList>
    </citation>
    <scope>NUCLEOTIDE SEQUENCE [LARGE SCALE GENOMIC DNA]</scope>
    <source>
        <strain evidence="1 2">JCM 15591</strain>
    </source>
</reference>
<evidence type="ECO:0000313" key="2">
    <source>
        <dbReference type="Proteomes" id="UP001501475"/>
    </source>
</evidence>
<keyword evidence="2" id="KW-1185">Reference proteome</keyword>
<dbReference type="PROSITE" id="PS51318">
    <property type="entry name" value="TAT"/>
    <property type="match status" value="1"/>
</dbReference>
<comment type="caution">
    <text evidence="1">The sequence shown here is derived from an EMBL/GenBank/DDBJ whole genome shotgun (WGS) entry which is preliminary data.</text>
</comment>
<evidence type="ECO:0000313" key="1">
    <source>
        <dbReference type="EMBL" id="GAA1776264.1"/>
    </source>
</evidence>
<name>A0ABN2L5R6_9MICO</name>
<organism evidence="1 2">
    <name type="scientific">Nostocoides vanveenii</name>
    <dbReference type="NCBI Taxonomy" id="330835"/>
    <lineage>
        <taxon>Bacteria</taxon>
        <taxon>Bacillati</taxon>
        <taxon>Actinomycetota</taxon>
        <taxon>Actinomycetes</taxon>
        <taxon>Micrococcales</taxon>
        <taxon>Intrasporangiaceae</taxon>
        <taxon>Nostocoides</taxon>
    </lineage>
</organism>
<sequence>MTISTSRRARVRASAAVAVGAAVLLTGCGQSDVAAKVGDRVISENAARVAAEQIRANFDADTFGTPEAVRSLISAPLIIAAGEKAGMPFSVEAAKAAFAKTSDPSPEAIELLRANYVASQMQGQPALSEVSAELLKSKIVINPRYGTWDAKTADIVDSAPNWLKATS</sequence>
<dbReference type="InterPro" id="IPR027304">
    <property type="entry name" value="Trigger_fact/SurA_dom_sf"/>
</dbReference>
<dbReference type="Proteomes" id="UP001501475">
    <property type="component" value="Unassembled WGS sequence"/>
</dbReference>
<dbReference type="PROSITE" id="PS51257">
    <property type="entry name" value="PROKAR_LIPOPROTEIN"/>
    <property type="match status" value="1"/>
</dbReference>